<keyword evidence="2" id="KW-1185">Reference proteome</keyword>
<comment type="caution">
    <text evidence="1">The sequence shown here is derived from an EMBL/GenBank/DDBJ whole genome shotgun (WGS) entry which is preliminary data.</text>
</comment>
<keyword evidence="1" id="KW-0813">Transport</keyword>
<reference evidence="1" key="1">
    <citation type="submission" date="2022-07" db="EMBL/GenBank/DDBJ databases">
        <title>Phylogenomic reconstructions and comparative analyses of Kickxellomycotina fungi.</title>
        <authorList>
            <person name="Reynolds N.K."/>
            <person name="Stajich J.E."/>
            <person name="Barry K."/>
            <person name="Grigoriev I.V."/>
            <person name="Crous P."/>
            <person name="Smith M.E."/>
        </authorList>
    </citation>
    <scope>NUCLEOTIDE SEQUENCE</scope>
    <source>
        <strain evidence="1">NRRL 5244</strain>
    </source>
</reference>
<protein>
    <submittedName>
        <fullName evidence="1">Potassium channel</fullName>
    </submittedName>
</protein>
<evidence type="ECO:0000313" key="2">
    <source>
        <dbReference type="Proteomes" id="UP001150603"/>
    </source>
</evidence>
<sequence length="569" mass="63132">MAMPDKKSPEDPDSVSSGISRSTLARDTSPIINDSYPLNPAHAALDLPELDSDEKPSPYPLRFGPWWRMSSARDSSIDKTRILPCAAACIMPVTVLFVLTSTEANWIQSEPGFRGHRINKATGYVVGNAIATALAFGSALTIAFRQLDVFRKYASLTVAMASQVLINLVLGSVCMVIGAVYQRNIINNSTVWITPEYVCVYVGGALAYLQAVLLIVDYIKTPNFNQRGHGMGAAMQGAIGLSNLVNIWTGFGSLVFSNVENKRIWHAYNSCFNSWVTMITTGSTVLTWQTNNSKVFILFWLPIGLLIMFVYFVCFARGVIERFDAKPLRRITEAEDRLRAVYREKRRGGNDSSELVVRVAALEAQAAKMHADRLRLFFFVFLAMLFVKIASWLLGSIIFTLTEPGWSYWDSLIFVFFNILTVGMQGRVPFSAVGMPLYHALTYLDILITAAIDGILFHLLYNLVPWSQYGLMARTVLASVVGKVTRKHRPIDVESAVEEQGAQPEDLDHGLKLGKSIDQLEAILDAATQMRSLLVQNSASSADVAQYDRLIEAAESRLDDLVLQDKKSQ</sequence>
<proteinExistence type="predicted"/>
<accession>A0ACC1JAU9</accession>
<keyword evidence="1" id="KW-0406">Ion transport</keyword>
<organism evidence="1 2">
    <name type="scientific">Linderina macrospora</name>
    <dbReference type="NCBI Taxonomy" id="4868"/>
    <lineage>
        <taxon>Eukaryota</taxon>
        <taxon>Fungi</taxon>
        <taxon>Fungi incertae sedis</taxon>
        <taxon>Zoopagomycota</taxon>
        <taxon>Kickxellomycotina</taxon>
        <taxon>Kickxellomycetes</taxon>
        <taxon>Kickxellales</taxon>
        <taxon>Kickxellaceae</taxon>
        <taxon>Linderina</taxon>
    </lineage>
</organism>
<gene>
    <name evidence="1" type="primary">TOK1_1</name>
    <name evidence="1" type="ORF">FBU59_002650</name>
</gene>
<evidence type="ECO:0000313" key="1">
    <source>
        <dbReference type="EMBL" id="KAJ1944259.1"/>
    </source>
</evidence>
<name>A0ACC1JAU9_9FUNG</name>
<dbReference type="Proteomes" id="UP001150603">
    <property type="component" value="Unassembled WGS sequence"/>
</dbReference>
<dbReference type="EMBL" id="JANBPW010001499">
    <property type="protein sequence ID" value="KAJ1944259.1"/>
    <property type="molecule type" value="Genomic_DNA"/>
</dbReference>
<keyword evidence="1" id="KW-0407">Ion channel</keyword>